<name>A0A3G4ZRS1_9VIRU</name>
<accession>A0A3G4ZRS1</accession>
<reference evidence="2" key="1">
    <citation type="submission" date="2018-10" db="EMBL/GenBank/DDBJ databases">
        <title>Hidden diversity of soil giant viruses.</title>
        <authorList>
            <person name="Schulz F."/>
            <person name="Alteio L."/>
            <person name="Goudeau D."/>
            <person name="Ryan E.M."/>
            <person name="Malmstrom R.R."/>
            <person name="Blanchard J."/>
            <person name="Woyke T."/>
        </authorList>
    </citation>
    <scope>NUCLEOTIDE SEQUENCE</scope>
    <source>
        <strain evidence="2">BAV1</strain>
    </source>
</reference>
<evidence type="ECO:0000313" key="2">
    <source>
        <dbReference type="EMBL" id="AYV77024.1"/>
    </source>
</evidence>
<organism evidence="2">
    <name type="scientific">Barrevirus sp</name>
    <dbReference type="NCBI Taxonomy" id="2487763"/>
    <lineage>
        <taxon>Viruses</taxon>
        <taxon>Varidnaviria</taxon>
        <taxon>Bamfordvirae</taxon>
        <taxon>Nucleocytoviricota</taxon>
        <taxon>Megaviricetes</taxon>
        <taxon>Imitervirales</taxon>
        <taxon>Mimiviridae</taxon>
        <taxon>Klosneuvirinae</taxon>
    </lineage>
</organism>
<protein>
    <submittedName>
        <fullName evidence="2">Uncharacterized protein</fullName>
    </submittedName>
</protein>
<sequence length="454" mass="52991">MKAKSVKAVKHTQVNQKGKSVKTVSSGKVNTFKDLDKVCDKLQNFDKILWSNDLPKDKKLSMDDILSYIQTTDKELINKYKATITEYKDFKIIGYCLTNSSDYLEYIYLLSDPEYKTLFISVGRCHPIFWYKFTTKKDFMNKFDDIYDTYSQKDLDDTFIISKRVFIGNADIMNNNIHDIENNFLTQKYTDKLLYGSLWEDYPFREEVANKMMNPMNALVLSGQAMRQKKEHSLLEGEGEEGEGGEGKDTDMTDCPYSVSVRTLFSKSLVTVYDYHGTYILHMYYNPITGLEKQITKVNSVIGADFDTDLPLDLLMTVLTYPLFTHHHIIQMKPLHPYQMYLLQLLIDKNGEIMVELEDEARTLLKNKKVDKFDDIIYDCLNYLLQGATTYKLFLKIIRSDDMKKILKENKKNDEKEDTYFDNLANKLQEKYNCLNEAHIHAQLVSHLMNKLTI</sequence>
<feature type="region of interest" description="Disordered" evidence="1">
    <location>
        <begin position="231"/>
        <end position="252"/>
    </location>
</feature>
<gene>
    <name evidence="2" type="ORF">Barrevirus8_10</name>
</gene>
<dbReference type="EMBL" id="MK072005">
    <property type="protein sequence ID" value="AYV77024.1"/>
    <property type="molecule type" value="Genomic_DNA"/>
</dbReference>
<evidence type="ECO:0000256" key="1">
    <source>
        <dbReference type="SAM" id="MobiDB-lite"/>
    </source>
</evidence>
<proteinExistence type="predicted"/>